<dbReference type="Proteomes" id="UP001225598">
    <property type="component" value="Chromosome"/>
</dbReference>
<dbReference type="InterPro" id="IPR036188">
    <property type="entry name" value="FAD/NAD-bd_sf"/>
</dbReference>
<evidence type="ECO:0000313" key="5">
    <source>
        <dbReference type="Proteomes" id="UP001225598"/>
    </source>
</evidence>
<evidence type="ECO:0000259" key="3">
    <source>
        <dbReference type="Pfam" id="PF01494"/>
    </source>
</evidence>
<dbReference type="RefSeq" id="WP_284825132.1">
    <property type="nucleotide sequence ID" value="NZ_CP126969.1"/>
</dbReference>
<feature type="domain" description="FAD-binding" evidence="3">
    <location>
        <begin position="129"/>
        <end position="326"/>
    </location>
</feature>
<keyword evidence="2" id="KW-0520">NAD</keyword>
<dbReference type="InterPro" id="IPR002938">
    <property type="entry name" value="FAD-bd"/>
</dbReference>
<accession>A0ABY8VFD0</accession>
<evidence type="ECO:0000313" key="4">
    <source>
        <dbReference type="EMBL" id="WIM67807.1"/>
    </source>
</evidence>
<dbReference type="GO" id="GO:0004497">
    <property type="term" value="F:monooxygenase activity"/>
    <property type="evidence" value="ECO:0007669"/>
    <property type="project" value="UniProtKB-KW"/>
</dbReference>
<dbReference type="Gene3D" id="3.50.50.60">
    <property type="entry name" value="FAD/NAD(P)-binding domain"/>
    <property type="match status" value="1"/>
</dbReference>
<reference evidence="4 5" key="1">
    <citation type="submission" date="2023-05" db="EMBL/GenBank/DDBJ databases">
        <title>Corynebacterium suedekumii sp. nov. and Corynebacterium breve sp. nov. isolated from raw cow's milk.</title>
        <authorList>
            <person name="Baer M.K."/>
            <person name="Mehl L."/>
            <person name="Hellmuth R."/>
            <person name="Marke G."/>
            <person name="Lipski A."/>
        </authorList>
    </citation>
    <scope>NUCLEOTIDE SEQUENCE [LARGE SCALE GENOMIC DNA]</scope>
    <source>
        <strain evidence="4 5">R4</strain>
    </source>
</reference>
<dbReference type="PANTHER" id="PTHR43476">
    <property type="entry name" value="3-(3-HYDROXY-PHENYL)PROPIONATE/3-HYDROXYCINNAMIC ACID HYDROXYLASE"/>
    <property type="match status" value="1"/>
</dbReference>
<dbReference type="PRINTS" id="PR00420">
    <property type="entry name" value="RNGMNOXGNASE"/>
</dbReference>
<organism evidence="4 5">
    <name type="scientific">Corynebacterium breve</name>
    <dbReference type="NCBI Taxonomy" id="3049799"/>
    <lineage>
        <taxon>Bacteria</taxon>
        <taxon>Bacillati</taxon>
        <taxon>Actinomycetota</taxon>
        <taxon>Actinomycetes</taxon>
        <taxon>Mycobacteriales</taxon>
        <taxon>Corynebacteriaceae</taxon>
        <taxon>Corynebacterium</taxon>
    </lineage>
</organism>
<dbReference type="Gene3D" id="3.30.9.20">
    <property type="match status" value="1"/>
</dbReference>
<sequence length="506" mass="55917">MKIAIIGGGPGGLLAGKLLKEADPSRTVEVYERGREEDVFGFGVVFSDATLSYITEADETLDETLRDLGKHWSRIDVVAKGETHSFEGNGMSAVHRRDLLDRLRNSARSIGVDLMFEAERTIDDFPDYDLIVAADGTNSAARQAVGEEVLGHTLDIASAKFIWFGTTKIFDGLTFLHRKSEHGNFAVHAYPISNELSTFIVEANEDAWRNAGLDEFDVTQTPGPSDMKSKEYLETLFADELDGGEIVVNNSRWSNFRGRATKRWYKGNVVFLGDAIHTAHFSVGSGTKMAMEDAIALAAAINENPDNITQALVAYEEAAQPRVNKVQKYAAPSLAWWEHFERYYDAFDPLTFTTHFFTRSIPLSKIAKRDPELATAATEAWLKEFGNDPITSTISLGGFDFTGRVFQLNGEVLSQQEQNLDIQANGGAIIDAPKETTDIPAVAENVKNAAFVVIRDGDPLNKRLLSEEIRLKHSIPTLLTFAADEFSDDIANTEIISRRADAIVRN</sequence>
<evidence type="ECO:0000256" key="1">
    <source>
        <dbReference type="ARBA" id="ARBA00023002"/>
    </source>
</evidence>
<dbReference type="EMBL" id="CP126969">
    <property type="protein sequence ID" value="WIM67807.1"/>
    <property type="molecule type" value="Genomic_DNA"/>
</dbReference>
<keyword evidence="4" id="KW-0503">Monooxygenase</keyword>
<dbReference type="SUPFAM" id="SSF51905">
    <property type="entry name" value="FAD/NAD(P)-binding domain"/>
    <property type="match status" value="1"/>
</dbReference>
<keyword evidence="1" id="KW-0560">Oxidoreductase</keyword>
<keyword evidence="5" id="KW-1185">Reference proteome</keyword>
<dbReference type="InterPro" id="IPR050631">
    <property type="entry name" value="PheA/TfdB_FAD_monoxygenase"/>
</dbReference>
<protein>
    <submittedName>
        <fullName evidence="4">FAD-dependent monooxygenase</fullName>
    </submittedName>
</protein>
<name>A0ABY8VFD0_9CORY</name>
<dbReference type="Pfam" id="PF01494">
    <property type="entry name" value="FAD_binding_3"/>
    <property type="match status" value="1"/>
</dbReference>
<proteinExistence type="predicted"/>
<evidence type="ECO:0000256" key="2">
    <source>
        <dbReference type="ARBA" id="ARBA00023027"/>
    </source>
</evidence>
<dbReference type="PANTHER" id="PTHR43476:SF4">
    <property type="entry name" value="BLR0106 PROTEIN"/>
    <property type="match status" value="1"/>
</dbReference>
<gene>
    <name evidence="4" type="ORF">QP027_12180</name>
</gene>